<dbReference type="SUPFAM" id="SSF48452">
    <property type="entry name" value="TPR-like"/>
    <property type="match status" value="1"/>
</dbReference>
<dbReference type="eggNOG" id="COG2885">
    <property type="taxonomic scope" value="Bacteria"/>
</dbReference>
<evidence type="ECO:0000256" key="2">
    <source>
        <dbReference type="ARBA" id="ARBA00023136"/>
    </source>
</evidence>
<dbReference type="SUPFAM" id="SSF49464">
    <property type="entry name" value="Carboxypeptidase regulatory domain-like"/>
    <property type="match status" value="1"/>
</dbReference>
<dbReference type="PANTHER" id="PTHR30329:SF21">
    <property type="entry name" value="LIPOPROTEIN YIAD-RELATED"/>
    <property type="match status" value="1"/>
</dbReference>
<dbReference type="EMBL" id="CP003349">
    <property type="protein sequence ID" value="AFD06074.1"/>
    <property type="molecule type" value="Genomic_DNA"/>
</dbReference>
<dbReference type="RefSeq" id="WP_014679302.1">
    <property type="nucleotide sequence ID" value="NC_017770.1"/>
</dbReference>
<dbReference type="PRINTS" id="PR01021">
    <property type="entry name" value="OMPADOMAIN"/>
</dbReference>
<dbReference type="PANTHER" id="PTHR30329">
    <property type="entry name" value="STATOR ELEMENT OF FLAGELLAR MOTOR COMPLEX"/>
    <property type="match status" value="1"/>
</dbReference>
<dbReference type="Pfam" id="PF07676">
    <property type="entry name" value="PD40"/>
    <property type="match status" value="1"/>
</dbReference>
<dbReference type="PROSITE" id="PS51123">
    <property type="entry name" value="OMPA_2"/>
    <property type="match status" value="1"/>
</dbReference>
<evidence type="ECO:0000256" key="1">
    <source>
        <dbReference type="ARBA" id="ARBA00004442"/>
    </source>
</evidence>
<dbReference type="eggNOG" id="COG0457">
    <property type="taxonomic scope" value="Bacteria"/>
</dbReference>
<dbReference type="AlphaFoldDB" id="H8KPW5"/>
<reference evidence="6" key="1">
    <citation type="submission" date="2012-02" db="EMBL/GenBank/DDBJ databases">
        <title>The complete genome of Solitalea canadensis DSM 3403.</title>
        <authorList>
            <consortium name="US DOE Joint Genome Institute (JGI-PGF)"/>
            <person name="Lucas S."/>
            <person name="Copeland A."/>
            <person name="Lapidus A."/>
            <person name="Glavina del Rio T."/>
            <person name="Dalin E."/>
            <person name="Tice H."/>
            <person name="Bruce D."/>
            <person name="Goodwin L."/>
            <person name="Pitluck S."/>
            <person name="Peters L."/>
            <person name="Ovchinnikova G."/>
            <person name="Lu M."/>
            <person name="Kyrpides N."/>
            <person name="Mavromatis K."/>
            <person name="Ivanova N."/>
            <person name="Brettin T."/>
            <person name="Detter J.C."/>
            <person name="Han C."/>
            <person name="Larimer F."/>
            <person name="Land M."/>
            <person name="Hauser L."/>
            <person name="Markowitz V."/>
            <person name="Cheng J.-F."/>
            <person name="Hugenholtz P."/>
            <person name="Woyke T."/>
            <person name="Wu D."/>
            <person name="Spring S."/>
            <person name="Schroeder M."/>
            <person name="Kopitz M."/>
            <person name="Brambilla E."/>
            <person name="Klenk H.-P."/>
            <person name="Eisen J.A."/>
        </authorList>
    </citation>
    <scope>NUCLEOTIDE SEQUENCE</scope>
    <source>
        <strain evidence="6">DSM 3403</strain>
    </source>
</reference>
<keyword evidence="7" id="KW-1185">Reference proteome</keyword>
<comment type="subcellular location">
    <subcellularLocation>
        <location evidence="1">Cell outer membrane</location>
    </subcellularLocation>
</comment>
<dbReference type="OrthoDB" id="9809364at2"/>
<gene>
    <name evidence="6" type="ordered locus">Solca_0962</name>
</gene>
<feature type="domain" description="OmpA-like" evidence="5">
    <location>
        <begin position="537"/>
        <end position="658"/>
    </location>
</feature>
<dbReference type="KEGG" id="scn:Solca_0962"/>
<dbReference type="InterPro" id="IPR011990">
    <property type="entry name" value="TPR-like_helical_dom_sf"/>
</dbReference>
<dbReference type="Proteomes" id="UP000007590">
    <property type="component" value="Chromosome"/>
</dbReference>
<keyword evidence="3" id="KW-0998">Cell outer membrane</keyword>
<dbReference type="HOGENOM" id="CLU_014978_0_0_10"/>
<dbReference type="InterPro" id="IPR036737">
    <property type="entry name" value="OmpA-like_sf"/>
</dbReference>
<dbReference type="CDD" id="cd07185">
    <property type="entry name" value="OmpA_C-like"/>
    <property type="match status" value="1"/>
</dbReference>
<proteinExistence type="predicted"/>
<dbReference type="InterPro" id="IPR050330">
    <property type="entry name" value="Bact_OuterMem_StrucFunc"/>
</dbReference>
<organism evidence="6 7">
    <name type="scientific">Solitalea canadensis (strain ATCC 29591 / DSM 3403 / JCM 21819 / LMG 8368 / NBRC 15130 / NCIMB 12057 / USAM 9D)</name>
    <name type="common">Flexibacter canadensis</name>
    <dbReference type="NCBI Taxonomy" id="929556"/>
    <lineage>
        <taxon>Bacteria</taxon>
        <taxon>Pseudomonadati</taxon>
        <taxon>Bacteroidota</taxon>
        <taxon>Sphingobacteriia</taxon>
        <taxon>Sphingobacteriales</taxon>
        <taxon>Sphingobacteriaceae</taxon>
        <taxon>Solitalea</taxon>
    </lineage>
</organism>
<dbReference type="Pfam" id="PF00691">
    <property type="entry name" value="OmpA"/>
    <property type="match status" value="1"/>
</dbReference>
<dbReference type="InterPro" id="IPR006665">
    <property type="entry name" value="OmpA-like"/>
</dbReference>
<dbReference type="InterPro" id="IPR011659">
    <property type="entry name" value="WD40"/>
</dbReference>
<dbReference type="SUPFAM" id="SSF103088">
    <property type="entry name" value="OmpA-like"/>
    <property type="match status" value="1"/>
</dbReference>
<dbReference type="GO" id="GO:0009279">
    <property type="term" value="C:cell outer membrane"/>
    <property type="evidence" value="ECO:0007669"/>
    <property type="project" value="UniProtKB-SubCell"/>
</dbReference>
<evidence type="ECO:0000313" key="7">
    <source>
        <dbReference type="Proteomes" id="UP000007590"/>
    </source>
</evidence>
<dbReference type="Gene3D" id="2.60.40.1120">
    <property type="entry name" value="Carboxypeptidase-like, regulatory domain"/>
    <property type="match status" value="1"/>
</dbReference>
<dbReference type="SUPFAM" id="SSF82171">
    <property type="entry name" value="DPP6 N-terminal domain-like"/>
    <property type="match status" value="1"/>
</dbReference>
<evidence type="ECO:0000256" key="3">
    <source>
        <dbReference type="ARBA" id="ARBA00023237"/>
    </source>
</evidence>
<dbReference type="Pfam" id="PF13620">
    <property type="entry name" value="CarboxypepD_reg"/>
    <property type="match status" value="1"/>
</dbReference>
<dbReference type="STRING" id="929556.Solca_0962"/>
<dbReference type="InterPro" id="IPR006664">
    <property type="entry name" value="OMP_bac"/>
</dbReference>
<accession>H8KPW5</accession>
<keyword evidence="2 4" id="KW-0472">Membrane</keyword>
<evidence type="ECO:0000256" key="4">
    <source>
        <dbReference type="PROSITE-ProRule" id="PRU00473"/>
    </source>
</evidence>
<evidence type="ECO:0000259" key="5">
    <source>
        <dbReference type="PROSITE" id="PS51123"/>
    </source>
</evidence>
<dbReference type="Gene3D" id="1.25.40.10">
    <property type="entry name" value="Tetratricopeptide repeat domain"/>
    <property type="match status" value="1"/>
</dbReference>
<name>H8KPW5_SOLCM</name>
<protein>
    <submittedName>
        <fullName evidence="6">Outer membrane protein/peptidoglycan-associated (Lipo)protein</fullName>
    </submittedName>
</protein>
<dbReference type="InterPro" id="IPR008969">
    <property type="entry name" value="CarboxyPept-like_regulatory"/>
</dbReference>
<evidence type="ECO:0000313" key="6">
    <source>
        <dbReference type="EMBL" id="AFD06074.1"/>
    </source>
</evidence>
<sequence length="658" mass="74537">MKKRLLTIFVFLLSFFPFLGYAQEQKSLRKQADLLYEQSSYAKAAAIYERLAKNKKDDVDLLVRLANSYRLIKNYEQSKRWFQQLQYTKLLPISELLNYAEVMHCNVELTESRDLLKEYELITGTNEYIKMRVNSCDSAKAWMQSPALIVVKNLDSINTPKSEWGAWAINDSVIVYTAERAPFVDKRKGTYSRTGQPYLGIYERDLYAKEKSKPFDRQFIVSNYHSGPLLINAAHNLIYITRTYNDSKTIREFNSNNGRISGIRRLELWYSEKKEGHWSDLKPFKYNNPENYSVGHAALSKDGNTLYFVSDMPGTLGKTDIWYCTKLNDGSWSSPVNCGFQINTDQEELFPTIGTAGELYFSSTGRLGMGGLDIFKAIGEKSTWKEVTNMRFPVNSVTDDFLFTPTSDTTGFLSSDRRGGKGSDDIYSYLILPPPPPPVKEVIVEEVVLANNKFVGIVVNKLTSKPLVNVSVTVDNKGEQDTAITDDRGRFGFELKPGEECSVKAEKEGFLSDHKNGLKYVKLQESPSVVILQLDSIILNKAIKLEHIYYDSGKWNLKPKSKTELNKLVALLTENPTIKIELSSHTDSRSSDKANLILSQKRAKTAVDYIISKGIAKDRLVAKGYGETKLLNKCKNGVKCSNAAHQMNRRTEIAILSF</sequence>
<dbReference type="Gene3D" id="3.30.1330.60">
    <property type="entry name" value="OmpA-like domain"/>
    <property type="match status" value="1"/>
</dbReference>